<sequence length="426" mass="46605">MIDLAFTFYDGWIIMGLPSSATQVRSTESERFAVASVELLERAPFAVIRHDAELVVTGWNEGAAGCFGFSEEEALGRSIAELLFSGDQAEAWRRALADGEPRVFECVKKGGGTLACEWRNQSVAVVAGEGDRSMSWICMGLPVPGQSPRGPTVEERVLSVVLNSLPIAIWAVDKEGTYIFHDGVGVELAGAQRRSWVGQSLWQLWGDHEGARDMLHQVKEAMHEKRSTRAVASAMDRCWESWYVPDLDERGEVQGVITVTLDVTESKRAEGELRTKLELIQRQQRLIQQLSTPIIRVWDGVLTAPLVGVVDSARASELMDNLLGEVSRSGSQYAIIDLTGVDIVDTQTAAYLIDLVRAIRLLGAEAVITGIRATVAQTIISLGVDLSGIPVHTNLRSGLQHCIQQMAREGRPARERAALAPRHSGQ</sequence>
<dbReference type="PROSITE" id="PS50113">
    <property type="entry name" value="PAC"/>
    <property type="match status" value="1"/>
</dbReference>
<dbReference type="SUPFAM" id="SSF55785">
    <property type="entry name" value="PYP-like sensor domain (PAS domain)"/>
    <property type="match status" value="2"/>
</dbReference>
<dbReference type="NCBIfam" id="TIGR00229">
    <property type="entry name" value="sensory_box"/>
    <property type="match status" value="2"/>
</dbReference>
<feature type="domain" description="PAS" evidence="2">
    <location>
        <begin position="38"/>
        <end position="83"/>
    </location>
</feature>
<feature type="domain" description="PAS" evidence="2">
    <location>
        <begin position="154"/>
        <end position="216"/>
    </location>
</feature>
<dbReference type="InterPro" id="IPR002645">
    <property type="entry name" value="STAS_dom"/>
</dbReference>
<name>A0A150RC62_SORCE</name>
<dbReference type="Proteomes" id="UP000075635">
    <property type="component" value="Unassembled WGS sequence"/>
</dbReference>
<gene>
    <name evidence="5" type="ORF">BE17_29920</name>
</gene>
<evidence type="ECO:0000259" key="4">
    <source>
        <dbReference type="PROSITE" id="PS50801"/>
    </source>
</evidence>
<dbReference type="PROSITE" id="PS50112">
    <property type="entry name" value="PAS"/>
    <property type="match status" value="2"/>
</dbReference>
<evidence type="ECO:0000259" key="2">
    <source>
        <dbReference type="PROSITE" id="PS50112"/>
    </source>
</evidence>
<dbReference type="CDD" id="cd00130">
    <property type="entry name" value="PAS"/>
    <property type="match status" value="1"/>
</dbReference>
<feature type="domain" description="PAC" evidence="3">
    <location>
        <begin position="224"/>
        <end position="275"/>
    </location>
</feature>
<dbReference type="Pfam" id="PF01740">
    <property type="entry name" value="STAS"/>
    <property type="match status" value="1"/>
</dbReference>
<dbReference type="EMBL" id="JEMB01002848">
    <property type="protein sequence ID" value="KYF77879.1"/>
    <property type="molecule type" value="Genomic_DNA"/>
</dbReference>
<evidence type="ECO:0000259" key="3">
    <source>
        <dbReference type="PROSITE" id="PS50113"/>
    </source>
</evidence>
<dbReference type="CDD" id="cd07041">
    <property type="entry name" value="STAS_RsbR_RsbS_like"/>
    <property type="match status" value="1"/>
</dbReference>
<dbReference type="InterPro" id="IPR035965">
    <property type="entry name" value="PAS-like_dom_sf"/>
</dbReference>
<protein>
    <recommendedName>
        <fullName evidence="7">Anti-anti-sigma factor</fullName>
    </recommendedName>
</protein>
<dbReference type="SMART" id="SM00091">
    <property type="entry name" value="PAS"/>
    <property type="match status" value="2"/>
</dbReference>
<reference evidence="5 6" key="1">
    <citation type="submission" date="2014-02" db="EMBL/GenBank/DDBJ databases">
        <title>The small core and large imbalanced accessory genome model reveals a collaborative survival strategy of Sorangium cellulosum strains in nature.</title>
        <authorList>
            <person name="Han K."/>
            <person name="Peng R."/>
            <person name="Blom J."/>
            <person name="Li Y.-Z."/>
        </authorList>
    </citation>
    <scope>NUCLEOTIDE SEQUENCE [LARGE SCALE GENOMIC DNA]</scope>
    <source>
        <strain evidence="5 6">So0011-07</strain>
    </source>
</reference>
<dbReference type="PANTHER" id="PTHR33745">
    <property type="entry name" value="RSBT ANTAGONIST PROTEIN RSBS-RELATED"/>
    <property type="match status" value="1"/>
</dbReference>
<dbReference type="PANTHER" id="PTHR33745:SF3">
    <property type="entry name" value="RSBT CO-ANTAGONIST PROTEIN RSBRC"/>
    <property type="match status" value="1"/>
</dbReference>
<comment type="caution">
    <text evidence="5">The sequence shown here is derived from an EMBL/GenBank/DDBJ whole genome shotgun (WGS) entry which is preliminary data.</text>
</comment>
<dbReference type="Gene3D" id="3.30.450.20">
    <property type="entry name" value="PAS domain"/>
    <property type="match status" value="2"/>
</dbReference>
<keyword evidence="1" id="KW-0597">Phosphoprotein</keyword>
<dbReference type="InterPro" id="IPR036513">
    <property type="entry name" value="STAS_dom_sf"/>
</dbReference>
<dbReference type="InterPro" id="IPR000014">
    <property type="entry name" value="PAS"/>
</dbReference>
<evidence type="ECO:0008006" key="7">
    <source>
        <dbReference type="Google" id="ProtNLM"/>
    </source>
</evidence>
<accession>A0A150RC62</accession>
<dbReference type="InterPro" id="IPR013656">
    <property type="entry name" value="PAS_4"/>
</dbReference>
<dbReference type="Gene3D" id="3.30.750.24">
    <property type="entry name" value="STAS domain"/>
    <property type="match status" value="1"/>
</dbReference>
<dbReference type="AlphaFoldDB" id="A0A150RC62"/>
<evidence type="ECO:0000256" key="1">
    <source>
        <dbReference type="ARBA" id="ARBA00022553"/>
    </source>
</evidence>
<dbReference type="SUPFAM" id="SSF52091">
    <property type="entry name" value="SpoIIaa-like"/>
    <property type="match status" value="1"/>
</dbReference>
<dbReference type="Pfam" id="PF08448">
    <property type="entry name" value="PAS_4"/>
    <property type="match status" value="2"/>
</dbReference>
<dbReference type="PROSITE" id="PS50801">
    <property type="entry name" value="STAS"/>
    <property type="match status" value="1"/>
</dbReference>
<evidence type="ECO:0000313" key="6">
    <source>
        <dbReference type="Proteomes" id="UP000075635"/>
    </source>
</evidence>
<dbReference type="InterPro" id="IPR051932">
    <property type="entry name" value="Bact_StressResp_Reg"/>
</dbReference>
<evidence type="ECO:0000313" key="5">
    <source>
        <dbReference type="EMBL" id="KYF77879.1"/>
    </source>
</evidence>
<dbReference type="InterPro" id="IPR000700">
    <property type="entry name" value="PAS-assoc_C"/>
</dbReference>
<proteinExistence type="predicted"/>
<feature type="domain" description="STAS" evidence="4">
    <location>
        <begin position="291"/>
        <end position="402"/>
    </location>
</feature>
<organism evidence="5 6">
    <name type="scientific">Sorangium cellulosum</name>
    <name type="common">Polyangium cellulosum</name>
    <dbReference type="NCBI Taxonomy" id="56"/>
    <lineage>
        <taxon>Bacteria</taxon>
        <taxon>Pseudomonadati</taxon>
        <taxon>Myxococcota</taxon>
        <taxon>Polyangia</taxon>
        <taxon>Polyangiales</taxon>
        <taxon>Polyangiaceae</taxon>
        <taxon>Sorangium</taxon>
    </lineage>
</organism>